<sequence>MLPRRRASLLLVPALLGLFLLVGGAPASAAEPQSLTGEITDQVGALDGQEGEVQAALDKLAADTPYQLYVVYVSDFGGADPKAWARETATQSGLGSGDFVLAVATDARRYALVPESTGDLSSSQVQKAADATEDKLRDDDWAGAAITAADTLREQATGGGSSGAFGFGGVLVVGLLVIGGFVLFGWLRGRSRRQQVAAAPQAEPADELAMLPTAELDRRSSTALVAIDDALRTSEQELGFAQAQFGPSATKEFEEVLAGAKQRVTEAFRLRQTLDDDVPDSEPQVRETATRILRQCQQVAADLEAQKAGFDHLRDLEAGVDAALTTHERTVADLQARIEPARAVLTALAAQYPASALASVQHNPEQARLLLDEISATILKGRDACARDERRIAVGYARATEEALGQVTTLLDAVDRAGADLATIGPRLDAAVASISSDLADVRRLAAGNQDVAGPAATATAAIETARTARGGTGDPLAALRTITDAEAALDAALAPMREADERARRALGLLDDLIGRLDSTLRATSDFVATRRGAIGPEARTRLAEAERLRSQALDQRGHDPERALESGRRAQELAVEAQQLAQADVDHQQDFAGVGGRQGGGFNNVGGMVLGGILLDSILRGGGGFGGGHHGGGWSDGGGGGWGGGGGDGGGGGFGDGGFGGGF</sequence>
<proteinExistence type="predicted"/>
<feature type="region of interest" description="Disordered" evidence="1">
    <location>
        <begin position="638"/>
        <end position="665"/>
    </location>
</feature>
<evidence type="ECO:0000313" key="6">
    <source>
        <dbReference type="Proteomes" id="UP000632740"/>
    </source>
</evidence>
<keyword evidence="2" id="KW-0812">Transmembrane</keyword>
<evidence type="ECO:0000259" key="4">
    <source>
        <dbReference type="Pfam" id="PF04536"/>
    </source>
</evidence>
<dbReference type="InterPro" id="IPR007621">
    <property type="entry name" value="TPM_dom"/>
</dbReference>
<feature type="chain" id="PRO_5037792947" evidence="3">
    <location>
        <begin position="30"/>
        <end position="665"/>
    </location>
</feature>
<evidence type="ECO:0000256" key="2">
    <source>
        <dbReference type="SAM" id="Phobius"/>
    </source>
</evidence>
<dbReference type="Pfam" id="PF04536">
    <property type="entry name" value="TPM_phosphatase"/>
    <property type="match status" value="1"/>
</dbReference>
<evidence type="ECO:0000256" key="1">
    <source>
        <dbReference type="SAM" id="MobiDB-lite"/>
    </source>
</evidence>
<keyword evidence="3" id="KW-0732">Signal</keyword>
<gene>
    <name evidence="5" type="ORF">Cch01nite_33210</name>
</gene>
<feature type="region of interest" description="Disordered" evidence="1">
    <location>
        <begin position="552"/>
        <end position="571"/>
    </location>
</feature>
<keyword evidence="2" id="KW-0472">Membrane</keyword>
<keyword evidence="2" id="KW-1133">Transmembrane helix</keyword>
<accession>A0A919U3N1</accession>
<name>A0A919U3N1_9CELL</name>
<organism evidence="5 6">
    <name type="scientific">Cellulomonas chitinilytica</name>
    <dbReference type="NCBI Taxonomy" id="398759"/>
    <lineage>
        <taxon>Bacteria</taxon>
        <taxon>Bacillati</taxon>
        <taxon>Actinomycetota</taxon>
        <taxon>Actinomycetes</taxon>
        <taxon>Micrococcales</taxon>
        <taxon>Cellulomonadaceae</taxon>
        <taxon>Cellulomonas</taxon>
    </lineage>
</organism>
<protein>
    <submittedName>
        <fullName evidence="5">Membrane protein</fullName>
    </submittedName>
</protein>
<dbReference type="RefSeq" id="WP_203757506.1">
    <property type="nucleotide sequence ID" value="NZ_BONK01000012.1"/>
</dbReference>
<evidence type="ECO:0000256" key="3">
    <source>
        <dbReference type="SAM" id="SignalP"/>
    </source>
</evidence>
<dbReference type="Proteomes" id="UP000632740">
    <property type="component" value="Unassembled WGS sequence"/>
</dbReference>
<dbReference type="EMBL" id="BONK01000012">
    <property type="protein sequence ID" value="GIG22597.1"/>
    <property type="molecule type" value="Genomic_DNA"/>
</dbReference>
<comment type="caution">
    <text evidence="5">The sequence shown here is derived from an EMBL/GenBank/DDBJ whole genome shotgun (WGS) entry which is preliminary data.</text>
</comment>
<evidence type="ECO:0000313" key="5">
    <source>
        <dbReference type="EMBL" id="GIG22597.1"/>
    </source>
</evidence>
<feature type="domain" description="TPM" evidence="4">
    <location>
        <begin position="39"/>
        <end position="154"/>
    </location>
</feature>
<feature type="transmembrane region" description="Helical" evidence="2">
    <location>
        <begin position="164"/>
        <end position="187"/>
    </location>
</feature>
<keyword evidence="6" id="KW-1185">Reference proteome</keyword>
<reference evidence="5" key="1">
    <citation type="submission" date="2021-01" db="EMBL/GenBank/DDBJ databases">
        <title>Whole genome shotgun sequence of Cellulomonas chitinilytica NBRC 110799.</title>
        <authorList>
            <person name="Komaki H."/>
            <person name="Tamura T."/>
        </authorList>
    </citation>
    <scope>NUCLEOTIDE SEQUENCE</scope>
    <source>
        <strain evidence="5">NBRC 110799</strain>
    </source>
</reference>
<dbReference type="AlphaFoldDB" id="A0A919U3N1"/>
<dbReference type="Gene3D" id="3.10.310.50">
    <property type="match status" value="1"/>
</dbReference>
<feature type="signal peptide" evidence="3">
    <location>
        <begin position="1"/>
        <end position="29"/>
    </location>
</feature>